<dbReference type="AlphaFoldDB" id="A0A2K3NTH1"/>
<reference evidence="1 2" key="2">
    <citation type="journal article" date="2017" name="Front. Plant Sci.">
        <title>Gene Classification and Mining of Molecular Markers Useful in Red Clover (Trifolium pratense) Breeding.</title>
        <authorList>
            <person name="Istvanek J."/>
            <person name="Dluhosova J."/>
            <person name="Dluhos P."/>
            <person name="Patkova L."/>
            <person name="Nedelnik J."/>
            <person name="Repkova J."/>
        </authorList>
    </citation>
    <scope>NUCLEOTIDE SEQUENCE [LARGE SCALE GENOMIC DNA]</scope>
    <source>
        <strain evidence="2">cv. Tatra</strain>
        <tissue evidence="1">Young leaves</tissue>
    </source>
</reference>
<dbReference type="Proteomes" id="UP000236291">
    <property type="component" value="Unassembled WGS sequence"/>
</dbReference>
<accession>A0A2K3NTH1</accession>
<name>A0A2K3NTH1_TRIPR</name>
<dbReference type="EMBL" id="ASHM01001260">
    <property type="protein sequence ID" value="PNY06340.1"/>
    <property type="molecule type" value="Genomic_DNA"/>
</dbReference>
<protein>
    <submittedName>
        <fullName evidence="1">Pantothenate synthetase</fullName>
    </submittedName>
</protein>
<proteinExistence type="predicted"/>
<sequence>MLDAGNQDCMWCAANLARVRDPSVGYTVILLKLCGGRNVRIFKNVIKDPREIVEEIKVMSWRWSVHPLKISPCLLYEWMQLPRYCFR</sequence>
<comment type="caution">
    <text evidence="1">The sequence shown here is derived from an EMBL/GenBank/DDBJ whole genome shotgun (WGS) entry which is preliminary data.</text>
</comment>
<feature type="non-terminal residue" evidence="1">
    <location>
        <position position="87"/>
    </location>
</feature>
<gene>
    <name evidence="1" type="ORF">L195_g002804</name>
</gene>
<reference evidence="1 2" key="1">
    <citation type="journal article" date="2014" name="Am. J. Bot.">
        <title>Genome assembly and annotation for red clover (Trifolium pratense; Fabaceae).</title>
        <authorList>
            <person name="Istvanek J."/>
            <person name="Jaros M."/>
            <person name="Krenek A."/>
            <person name="Repkova J."/>
        </authorList>
    </citation>
    <scope>NUCLEOTIDE SEQUENCE [LARGE SCALE GENOMIC DNA]</scope>
    <source>
        <strain evidence="2">cv. Tatra</strain>
        <tissue evidence="1">Young leaves</tissue>
    </source>
</reference>
<organism evidence="1 2">
    <name type="scientific">Trifolium pratense</name>
    <name type="common">Red clover</name>
    <dbReference type="NCBI Taxonomy" id="57577"/>
    <lineage>
        <taxon>Eukaryota</taxon>
        <taxon>Viridiplantae</taxon>
        <taxon>Streptophyta</taxon>
        <taxon>Embryophyta</taxon>
        <taxon>Tracheophyta</taxon>
        <taxon>Spermatophyta</taxon>
        <taxon>Magnoliopsida</taxon>
        <taxon>eudicotyledons</taxon>
        <taxon>Gunneridae</taxon>
        <taxon>Pentapetalae</taxon>
        <taxon>rosids</taxon>
        <taxon>fabids</taxon>
        <taxon>Fabales</taxon>
        <taxon>Fabaceae</taxon>
        <taxon>Papilionoideae</taxon>
        <taxon>50 kb inversion clade</taxon>
        <taxon>NPAAA clade</taxon>
        <taxon>Hologalegina</taxon>
        <taxon>IRL clade</taxon>
        <taxon>Trifolieae</taxon>
        <taxon>Trifolium</taxon>
    </lineage>
</organism>
<evidence type="ECO:0000313" key="1">
    <source>
        <dbReference type="EMBL" id="PNY06340.1"/>
    </source>
</evidence>
<evidence type="ECO:0000313" key="2">
    <source>
        <dbReference type="Proteomes" id="UP000236291"/>
    </source>
</evidence>